<dbReference type="Pfam" id="PF25372">
    <property type="entry name" value="DUF7885"/>
    <property type="match status" value="2"/>
</dbReference>
<dbReference type="PANTHER" id="PTHR13318">
    <property type="entry name" value="PARTNER OF PAIRED, ISOFORM B-RELATED"/>
    <property type="match status" value="1"/>
</dbReference>
<dbReference type="STRING" id="35608.A0A2U1N575"/>
<keyword evidence="3" id="KW-1185">Reference proteome</keyword>
<dbReference type="SMART" id="SM00367">
    <property type="entry name" value="LRR_CC"/>
    <property type="match status" value="11"/>
</dbReference>
<accession>A0A2U1N575</accession>
<dbReference type="GO" id="GO:0031146">
    <property type="term" value="P:SCF-dependent proteasomal ubiquitin-dependent protein catabolic process"/>
    <property type="evidence" value="ECO:0007669"/>
    <property type="project" value="TreeGrafter"/>
</dbReference>
<protein>
    <recommendedName>
        <fullName evidence="1">F-box/LRR-repeat protein 15-like leucin rich repeat domain-containing protein</fullName>
    </recommendedName>
</protein>
<dbReference type="InterPro" id="IPR032675">
    <property type="entry name" value="LRR_dom_sf"/>
</dbReference>
<feature type="domain" description="F-box/LRR-repeat protein 15-like leucin rich repeat" evidence="1">
    <location>
        <begin position="241"/>
        <end position="372"/>
    </location>
</feature>
<dbReference type="AlphaFoldDB" id="A0A2U1N575"/>
<organism evidence="2 3">
    <name type="scientific">Artemisia annua</name>
    <name type="common">Sweet wormwood</name>
    <dbReference type="NCBI Taxonomy" id="35608"/>
    <lineage>
        <taxon>Eukaryota</taxon>
        <taxon>Viridiplantae</taxon>
        <taxon>Streptophyta</taxon>
        <taxon>Embryophyta</taxon>
        <taxon>Tracheophyta</taxon>
        <taxon>Spermatophyta</taxon>
        <taxon>Magnoliopsida</taxon>
        <taxon>eudicotyledons</taxon>
        <taxon>Gunneridae</taxon>
        <taxon>Pentapetalae</taxon>
        <taxon>asterids</taxon>
        <taxon>campanulids</taxon>
        <taxon>Asterales</taxon>
        <taxon>Asteraceae</taxon>
        <taxon>Asteroideae</taxon>
        <taxon>Anthemideae</taxon>
        <taxon>Artemisiinae</taxon>
        <taxon>Artemisia</taxon>
    </lineage>
</organism>
<dbReference type="InterPro" id="IPR006553">
    <property type="entry name" value="Leu-rich_rpt_Cys-con_subtyp"/>
</dbReference>
<reference evidence="2 3" key="1">
    <citation type="journal article" date="2018" name="Mol. Plant">
        <title>The genome of Artemisia annua provides insight into the evolution of Asteraceae family and artemisinin biosynthesis.</title>
        <authorList>
            <person name="Shen Q."/>
            <person name="Zhang L."/>
            <person name="Liao Z."/>
            <person name="Wang S."/>
            <person name="Yan T."/>
            <person name="Shi P."/>
            <person name="Liu M."/>
            <person name="Fu X."/>
            <person name="Pan Q."/>
            <person name="Wang Y."/>
            <person name="Lv Z."/>
            <person name="Lu X."/>
            <person name="Zhang F."/>
            <person name="Jiang W."/>
            <person name="Ma Y."/>
            <person name="Chen M."/>
            <person name="Hao X."/>
            <person name="Li L."/>
            <person name="Tang Y."/>
            <person name="Lv G."/>
            <person name="Zhou Y."/>
            <person name="Sun X."/>
            <person name="Brodelius P.E."/>
            <person name="Rose J.K.C."/>
            <person name="Tang K."/>
        </authorList>
    </citation>
    <scope>NUCLEOTIDE SEQUENCE [LARGE SCALE GENOMIC DNA]</scope>
    <source>
        <strain evidence="3">cv. Huhao1</strain>
        <tissue evidence="2">Leaf</tissue>
    </source>
</reference>
<evidence type="ECO:0000313" key="2">
    <source>
        <dbReference type="EMBL" id="PWA68637.1"/>
    </source>
</evidence>
<sequence length="631" mass="70294">MELASKNHRCSNISIAHLPDDSLYSIYRKLDSKHDQESFGLTCHCFFNIRASNGCVKVSDSALTQLRIFGSRLYSLYLSNCSNVSDNGITSIASSFPFLCTIQLSNCSISDSGLEILTKSCKYLEVIDLSWCINITDRGIKSLNQNCQQVRALNVCGCVKVVGPDLKANHSAFDSKGVAGILSGGGLQYLQFLNFERCYFVVDDAVVTISKGCPLLREWNLSFCYKIGIRGWESIGLYAQSCDACFWVFQSFGVEVEKLQVLSHLSLDGCVKVSDSALTQLRIFGSRLYSLYLSNCSNVSDNGITSIASSFPFLCTIQLSNCSISDSGLEILTKSCKYLEVIDLSWCINITDRGIKSLNQNCQQVRALNVCGCVKVVGPDLKANHSAFDSKGVAGILSGGGLQYLQFLNFERCYFVVDDAVVTISKGCPLLREWNLSFCYKIGIRGWESIGLYAQRQLRLLIHDKYQTIIFTQNQVHSAFLESFSSFDSFSANSYFLSNSFESFSSFDSFSANVSYCDNLCSRGLTALCNGCKHLSVLYINKCLNIFEDQIQNFKNRNVQIIKERKIEFATTKKEYYANALTAAKEAEALAEAQLNSEVASRLKEAEECELTKQGVLQEKRPWPHVREACE</sequence>
<feature type="domain" description="F-box/LRR-repeat protein 15-like leucin rich repeat" evidence="1">
    <location>
        <begin position="53"/>
        <end position="157"/>
    </location>
</feature>
<dbReference type="Gene3D" id="3.80.10.10">
    <property type="entry name" value="Ribonuclease Inhibitor"/>
    <property type="match status" value="3"/>
</dbReference>
<gene>
    <name evidence="2" type="ORF">CTI12_AA306330</name>
</gene>
<dbReference type="SUPFAM" id="SSF52047">
    <property type="entry name" value="RNI-like"/>
    <property type="match status" value="2"/>
</dbReference>
<dbReference type="OrthoDB" id="550575at2759"/>
<dbReference type="GO" id="GO:0019005">
    <property type="term" value="C:SCF ubiquitin ligase complex"/>
    <property type="evidence" value="ECO:0007669"/>
    <property type="project" value="TreeGrafter"/>
</dbReference>
<evidence type="ECO:0000313" key="3">
    <source>
        <dbReference type="Proteomes" id="UP000245207"/>
    </source>
</evidence>
<dbReference type="EMBL" id="PKPP01003594">
    <property type="protein sequence ID" value="PWA68637.1"/>
    <property type="molecule type" value="Genomic_DNA"/>
</dbReference>
<dbReference type="Proteomes" id="UP000245207">
    <property type="component" value="Unassembled WGS sequence"/>
</dbReference>
<comment type="caution">
    <text evidence="2">The sequence shown here is derived from an EMBL/GenBank/DDBJ whole genome shotgun (WGS) entry which is preliminary data.</text>
</comment>
<name>A0A2U1N575_ARTAN</name>
<evidence type="ECO:0000259" key="1">
    <source>
        <dbReference type="Pfam" id="PF25372"/>
    </source>
</evidence>
<proteinExistence type="predicted"/>
<dbReference type="InterPro" id="IPR057207">
    <property type="entry name" value="FBXL15_LRR"/>
</dbReference>